<feature type="region of interest" description="Disordered" evidence="1">
    <location>
        <begin position="196"/>
        <end position="465"/>
    </location>
</feature>
<feature type="compositionally biased region" description="Polar residues" evidence="1">
    <location>
        <begin position="396"/>
        <end position="415"/>
    </location>
</feature>
<sequence>MFHPSELHPGRDTWNSQPNGGPNRGQWGPVTDRTWSPSSRVQQSILLVHLYHVGFRSSEDSNVCGKRVLPLETRGNENPLTTPKTRFLRGDTDYRCTPGTTRTSPTMATPPPSAAPPTHSRTGLEPTAGTGLPQVLQGNPYAPWREDDNHPRYCGPPSSLPLHHQRGRAGEMGPSQTVTASTPGRIVNHRAGMWKRPDVPQHHRDQFPQHHRDQFPQHHRDQFPQHHRDQFPQHHAPPAPRDDCLPNGDAATALNRKPPSCDTADRASTTANHPVRPSGAPPSPPRHTHHRPASTAPSGTGGSGGGIGRTTHHGRRAKGDHSKPLSSSPAEHTRVPYGHHHHHPPHHHLHPRHTSQLRTPPHSPPPRTYWADPRGHDYKQSTEDDIHTPVRCKSRNPGSTESSAADLSTPPSLHCTSREGRPPAALTPSGSPTPSPRPRGEWEKRRSRSCHHTPMQKTTYDHPEKSRIRHLRPWFFVRSLSDGLHREVRGHV</sequence>
<feature type="region of interest" description="Disordered" evidence="1">
    <location>
        <begin position="75"/>
        <end position="132"/>
    </location>
</feature>
<dbReference type="Proteomes" id="UP001174136">
    <property type="component" value="Unassembled WGS sequence"/>
</dbReference>
<reference evidence="2" key="1">
    <citation type="journal article" date="2023" name="Front. Mar. Sci.">
        <title>A new Merluccius polli reference genome to investigate the effects of global change in West African waters.</title>
        <authorList>
            <person name="Mateo J.L."/>
            <person name="Blanco-Fernandez C."/>
            <person name="Garcia-Vazquez E."/>
            <person name="Machado-Schiaffino G."/>
        </authorList>
    </citation>
    <scope>NUCLEOTIDE SEQUENCE</scope>
    <source>
        <strain evidence="2">C29</strain>
        <tissue evidence="2">Fin</tissue>
    </source>
</reference>
<feature type="compositionally biased region" description="Basic and acidic residues" evidence="1">
    <location>
        <begin position="196"/>
        <end position="232"/>
    </location>
</feature>
<comment type="caution">
    <text evidence="2">The sequence shown here is derived from an EMBL/GenBank/DDBJ whole genome shotgun (WGS) entry which is preliminary data.</text>
</comment>
<feature type="compositionally biased region" description="Basic and acidic residues" evidence="1">
    <location>
        <begin position="1"/>
        <end position="11"/>
    </location>
</feature>
<accession>A0AA47P7A0</accession>
<feature type="compositionally biased region" description="Gly residues" evidence="1">
    <location>
        <begin position="299"/>
        <end position="308"/>
    </location>
</feature>
<evidence type="ECO:0000256" key="1">
    <source>
        <dbReference type="SAM" id="MobiDB-lite"/>
    </source>
</evidence>
<proteinExistence type="predicted"/>
<feature type="region of interest" description="Disordered" evidence="1">
    <location>
        <begin position="1"/>
        <end position="36"/>
    </location>
</feature>
<evidence type="ECO:0000313" key="3">
    <source>
        <dbReference type="Proteomes" id="UP001174136"/>
    </source>
</evidence>
<gene>
    <name evidence="2" type="ORF">N1851_004814</name>
</gene>
<keyword evidence="3" id="KW-1185">Reference proteome</keyword>
<dbReference type="AlphaFoldDB" id="A0AA47P7A0"/>
<organism evidence="2 3">
    <name type="scientific">Merluccius polli</name>
    <name type="common">Benguela hake</name>
    <name type="synonym">Merluccius cadenati</name>
    <dbReference type="NCBI Taxonomy" id="89951"/>
    <lineage>
        <taxon>Eukaryota</taxon>
        <taxon>Metazoa</taxon>
        <taxon>Chordata</taxon>
        <taxon>Craniata</taxon>
        <taxon>Vertebrata</taxon>
        <taxon>Euteleostomi</taxon>
        <taxon>Actinopterygii</taxon>
        <taxon>Neopterygii</taxon>
        <taxon>Teleostei</taxon>
        <taxon>Neoteleostei</taxon>
        <taxon>Acanthomorphata</taxon>
        <taxon>Zeiogadaria</taxon>
        <taxon>Gadariae</taxon>
        <taxon>Gadiformes</taxon>
        <taxon>Gadoidei</taxon>
        <taxon>Merlucciidae</taxon>
        <taxon>Merluccius</taxon>
    </lineage>
</organism>
<name>A0AA47P7A0_MERPO</name>
<dbReference type="EMBL" id="JAOPHQ010000752">
    <property type="protein sequence ID" value="KAK0153496.1"/>
    <property type="molecule type" value="Genomic_DNA"/>
</dbReference>
<evidence type="ECO:0000313" key="2">
    <source>
        <dbReference type="EMBL" id="KAK0153496.1"/>
    </source>
</evidence>
<feature type="compositionally biased region" description="Basic and acidic residues" evidence="1">
    <location>
        <begin position="373"/>
        <end position="388"/>
    </location>
</feature>
<feature type="compositionally biased region" description="Low complexity" evidence="1">
    <location>
        <begin position="95"/>
        <end position="107"/>
    </location>
</feature>
<feature type="compositionally biased region" description="Basic residues" evidence="1">
    <location>
        <begin position="337"/>
        <end position="355"/>
    </location>
</feature>
<protein>
    <submittedName>
        <fullName evidence="2">Uncharacterized protein</fullName>
    </submittedName>
</protein>
<feature type="region of interest" description="Disordered" evidence="1">
    <location>
        <begin position="147"/>
        <end position="182"/>
    </location>
</feature>